<dbReference type="Gene3D" id="3.40.630.30">
    <property type="match status" value="1"/>
</dbReference>
<organism evidence="4 5">
    <name type="scientific">Serratia sp. (strain ATCC 39006)</name>
    <name type="common">Prodigiosinella confusarubida</name>
    <dbReference type="NCBI Taxonomy" id="104623"/>
    <lineage>
        <taxon>Bacteria</taxon>
        <taxon>Pseudomonadati</taxon>
        <taxon>Pseudomonadota</taxon>
        <taxon>Gammaproteobacteria</taxon>
        <taxon>Enterobacterales</taxon>
        <taxon>Pectobacteriaceae</taxon>
        <taxon>Prodigiosinella</taxon>
    </lineage>
</organism>
<dbReference type="RefSeq" id="WP_021017318.1">
    <property type="nucleotide sequence ID" value="NZ_CP025084.1"/>
</dbReference>
<dbReference type="Proteomes" id="UP000017700">
    <property type="component" value="Chromosome"/>
</dbReference>
<dbReference type="OrthoDB" id="5419426at2"/>
<reference evidence="3 6" key="3">
    <citation type="submission" date="2017-11" db="EMBL/GenBank/DDBJ databases">
        <title>Complete genome sequence of Serratia sp. ATCC 39006 LacA.</title>
        <authorList>
            <person name="Hampton H.G."/>
            <person name="Jackson S.A."/>
            <person name="Jauregui R."/>
            <person name="Poulter G.T.M."/>
            <person name="Salmond G.P.C."/>
            <person name="Fineran P.C."/>
        </authorList>
    </citation>
    <scope>NUCLEOTIDE SEQUENCE [LARGE SCALE GENOMIC DNA]</scope>
    <source>
        <strain evidence="3 6">ATCC 39006</strain>
    </source>
</reference>
<name>A0A2I5T3Y2_SERS3</name>
<evidence type="ECO:0000313" key="4">
    <source>
        <dbReference type="EMBL" id="AUH03581.1"/>
    </source>
</evidence>
<evidence type="ECO:0000313" key="3">
    <source>
        <dbReference type="EMBL" id="AUG99263.1"/>
    </source>
</evidence>
<dbReference type="KEGG" id="serq:CWC46_05195"/>
<dbReference type="InterPro" id="IPR016181">
    <property type="entry name" value="Acyl_CoA_acyltransferase"/>
</dbReference>
<evidence type="ECO:0000313" key="6">
    <source>
        <dbReference type="Proteomes" id="UP000233778"/>
    </source>
</evidence>
<dbReference type="InterPro" id="IPR050769">
    <property type="entry name" value="NAT_camello-type"/>
</dbReference>
<dbReference type="InterPro" id="IPR000182">
    <property type="entry name" value="GNAT_dom"/>
</dbReference>
<evidence type="ECO:0000259" key="2">
    <source>
        <dbReference type="PROSITE" id="PS51186"/>
    </source>
</evidence>
<dbReference type="KEGG" id="sera:Ser39006_005200"/>
<dbReference type="PANTHER" id="PTHR13947">
    <property type="entry name" value="GNAT FAMILY N-ACETYLTRANSFERASE"/>
    <property type="match status" value="1"/>
</dbReference>
<sequence>MTTVASAPFQLRPITVSDNAAIASVIRRVSAEFGLTADKGYTVSDPDLDVLFQVYSRSKSAYWLVVYDGEIVGGGGIAPLSGGDKDICELQKMYFLPVARGKGMAKQLALKALDFARRQGFQRCYLETTSHLTNAISLYEKLGFRHIPCAMGNTGHTDCEVRMLKQL</sequence>
<gene>
    <name evidence="3" type="ORF">CWC46_05195</name>
    <name evidence="4" type="ORF">Ser39006_005200</name>
</gene>
<dbReference type="SUPFAM" id="SSF55729">
    <property type="entry name" value="Acyl-CoA N-acyltransferases (Nat)"/>
    <property type="match status" value="1"/>
</dbReference>
<protein>
    <submittedName>
        <fullName evidence="4">N-acetyltransferase</fullName>
    </submittedName>
</protein>
<dbReference type="AlphaFoldDB" id="A0A2I5T3Y2"/>
<keyword evidence="1 4" id="KW-0808">Transferase</keyword>
<dbReference type="Pfam" id="PF00583">
    <property type="entry name" value="Acetyltransf_1"/>
    <property type="match status" value="1"/>
</dbReference>
<dbReference type="PROSITE" id="PS51186">
    <property type="entry name" value="GNAT"/>
    <property type="match status" value="1"/>
</dbReference>
<keyword evidence="5" id="KW-1185">Reference proteome</keyword>
<reference evidence="4" key="2">
    <citation type="submission" date="2013-09" db="EMBL/GenBank/DDBJ databases">
        <authorList>
            <person name="Wang G."/>
            <person name="Yang Y."/>
            <person name="Su Y."/>
        </authorList>
    </citation>
    <scope>NUCLEOTIDE SEQUENCE</scope>
    <source>
        <strain evidence="4">ATCC 39006</strain>
    </source>
</reference>
<dbReference type="STRING" id="104623.Ser39006_04058"/>
<dbReference type="GO" id="GO:0008080">
    <property type="term" value="F:N-acetyltransferase activity"/>
    <property type="evidence" value="ECO:0007669"/>
    <property type="project" value="InterPro"/>
</dbReference>
<reference evidence="4" key="4">
    <citation type="submission" date="2017-11" db="EMBL/GenBank/DDBJ databases">
        <title>Complete genome sequence of Serratia sp. ATCC 39006.</title>
        <authorList>
            <person name="Hampton H.G."/>
            <person name="Jackson S.A."/>
            <person name="Jauregui R."/>
            <person name="Poulter G.T.M."/>
            <person name="Salmond G.P.C."/>
            <person name="Fineran P.C."/>
        </authorList>
    </citation>
    <scope>NUCLEOTIDE SEQUENCE</scope>
    <source>
        <strain evidence="4">ATCC 39006</strain>
    </source>
</reference>
<proteinExistence type="predicted"/>
<dbReference type="PANTHER" id="PTHR13947:SF37">
    <property type="entry name" value="LD18367P"/>
    <property type="match status" value="1"/>
</dbReference>
<reference evidence="4 5" key="1">
    <citation type="journal article" date="2013" name="Genome Announc.">
        <title>Draft genome sequence of Serratia sp. strain ATCC 39006, a model bacterium for analysis of the biosynthesis and regulation of prodigiosin, a carbapenem, and gas vesicles.</title>
        <authorList>
            <person name="Fineran P.C."/>
            <person name="Iglesias Cans M.C."/>
            <person name="Ramsay J.P."/>
            <person name="Wilf N.M."/>
            <person name="Cossyleon D."/>
            <person name="McNeil M.B."/>
            <person name="Williamson N.R."/>
            <person name="Monson R.E."/>
            <person name="Becher S.A."/>
            <person name="Stanton J.A."/>
            <person name="Brugger K."/>
            <person name="Brown S.D."/>
            <person name="Salmond G.P."/>
        </authorList>
    </citation>
    <scope>NUCLEOTIDE SEQUENCE [LARGE SCALE GENOMIC DNA]</scope>
    <source>
        <strain evidence="4">ATCC 39006</strain>
        <strain evidence="5">ATCC 39006 / SC 11482</strain>
    </source>
</reference>
<evidence type="ECO:0000313" key="5">
    <source>
        <dbReference type="Proteomes" id="UP000017700"/>
    </source>
</evidence>
<feature type="domain" description="N-acetyltransferase" evidence="2">
    <location>
        <begin position="9"/>
        <end position="167"/>
    </location>
</feature>
<dbReference type="EMBL" id="CP025085">
    <property type="protein sequence ID" value="AUG99263.1"/>
    <property type="molecule type" value="Genomic_DNA"/>
</dbReference>
<dbReference type="EMBL" id="CP025084">
    <property type="protein sequence ID" value="AUH03581.1"/>
    <property type="molecule type" value="Genomic_DNA"/>
</dbReference>
<evidence type="ECO:0000256" key="1">
    <source>
        <dbReference type="ARBA" id="ARBA00022679"/>
    </source>
</evidence>
<dbReference type="CDD" id="cd04301">
    <property type="entry name" value="NAT_SF"/>
    <property type="match status" value="1"/>
</dbReference>
<accession>A0A2I5T3Y2</accession>
<dbReference type="Proteomes" id="UP000233778">
    <property type="component" value="Chromosome"/>
</dbReference>